<evidence type="ECO:0000313" key="8">
    <source>
        <dbReference type="Proteomes" id="UP000199666"/>
    </source>
</evidence>
<keyword evidence="3 6" id="KW-0812">Transmembrane</keyword>
<evidence type="ECO:0000256" key="5">
    <source>
        <dbReference type="ARBA" id="ARBA00023136"/>
    </source>
</evidence>
<feature type="transmembrane region" description="Helical" evidence="6">
    <location>
        <begin position="436"/>
        <end position="455"/>
    </location>
</feature>
<dbReference type="PANTHER" id="PTHR43702">
    <property type="entry name" value="L-FUCOSE-PROTON SYMPORTER"/>
    <property type="match status" value="1"/>
</dbReference>
<dbReference type="InterPro" id="IPR011701">
    <property type="entry name" value="MFS"/>
</dbReference>
<evidence type="ECO:0000256" key="4">
    <source>
        <dbReference type="ARBA" id="ARBA00022989"/>
    </source>
</evidence>
<proteinExistence type="predicted"/>
<evidence type="ECO:0000256" key="1">
    <source>
        <dbReference type="ARBA" id="ARBA00004429"/>
    </source>
</evidence>
<protein>
    <submittedName>
        <fullName evidence="7">MFS transporter, FHS family, L-fucose permease</fullName>
    </submittedName>
</protein>
<dbReference type="InterPro" id="IPR036259">
    <property type="entry name" value="MFS_trans_sf"/>
</dbReference>
<gene>
    <name evidence="7" type="ORF">SAMN04489864_10646</name>
</gene>
<evidence type="ECO:0000256" key="3">
    <source>
        <dbReference type="ARBA" id="ARBA00022692"/>
    </source>
</evidence>
<dbReference type="SUPFAM" id="SSF103473">
    <property type="entry name" value="MFS general substrate transporter"/>
    <property type="match status" value="1"/>
</dbReference>
<dbReference type="GO" id="GO:0005886">
    <property type="term" value="C:plasma membrane"/>
    <property type="evidence" value="ECO:0007669"/>
    <property type="project" value="UniProtKB-SubCell"/>
</dbReference>
<dbReference type="Gene3D" id="1.20.1250.20">
    <property type="entry name" value="MFS general substrate transporter like domains"/>
    <property type="match status" value="2"/>
</dbReference>
<dbReference type="STRING" id="414048.SAMN04489864_10646"/>
<keyword evidence="4 6" id="KW-1133">Transmembrane helix</keyword>
<reference evidence="7 8" key="1">
    <citation type="submission" date="2016-10" db="EMBL/GenBank/DDBJ databases">
        <authorList>
            <person name="de Groot N.N."/>
        </authorList>
    </citation>
    <scope>NUCLEOTIDE SEQUENCE [LARGE SCALE GENOMIC DNA]</scope>
    <source>
        <strain evidence="7 8">DSM 18684</strain>
    </source>
</reference>
<keyword evidence="8" id="KW-1185">Reference proteome</keyword>
<evidence type="ECO:0000256" key="6">
    <source>
        <dbReference type="SAM" id="Phobius"/>
    </source>
</evidence>
<feature type="transmembrane region" description="Helical" evidence="6">
    <location>
        <begin position="377"/>
        <end position="399"/>
    </location>
</feature>
<evidence type="ECO:0000256" key="2">
    <source>
        <dbReference type="ARBA" id="ARBA00022475"/>
    </source>
</evidence>
<dbReference type="Pfam" id="PF07690">
    <property type="entry name" value="MFS_1"/>
    <property type="match status" value="1"/>
</dbReference>
<sequence>MEQNSQTKWGQFIPLVTVFFFWGFVAASNDILIPVFKEAFTLSQFESQLVSFAFYIAYTVGSLIYIGISAMMKTDLINKIGYKNSLALGLGISALGTLLFYPAANNGSFPLMLSGLFIVALGFSLQQTVANPLAIALGPIKTGSQRLTLAGGINNFGTTIGPLIVSFAIFGTATSGDTTLDIQSVKIPYLILGAAFLVVAILLKFSSLPDRPTLIEVEEKGGTQRGSALKYPQLVLGMIAIFVYVGVEVSTASNLPEYMIKNLGFSTKDIAPYISLYWASMMIGRWTGAVEAFTENISLQKVLRFIAPYLAFGIFLLVNAIAKHDLAPFYVYAAIILVLIIADMASKGNPARMLLIFSGVGILALLVGMFTEGMVSVYAFTSVGLFCSTLWPCIFTLAVSGLGKNTSQGSSFLIMMIMGGAIISPLQGLVAESIGIQYSYVVGIVCFAYLVFYAVKASSILKAQGISFDEKISGGH</sequence>
<keyword evidence="2" id="KW-1003">Cell membrane</keyword>
<accession>A0A1I2XUG0</accession>
<dbReference type="EMBL" id="FOPP01000006">
    <property type="protein sequence ID" value="SFH17080.1"/>
    <property type="molecule type" value="Genomic_DNA"/>
</dbReference>
<dbReference type="RefSeq" id="WP_090994062.1">
    <property type="nucleotide sequence ID" value="NZ_FOPP01000006.1"/>
</dbReference>
<dbReference type="CDD" id="cd17394">
    <property type="entry name" value="MFS_FucP_like"/>
    <property type="match status" value="1"/>
</dbReference>
<organism evidence="7 8">
    <name type="scientific">Pedobacter insulae</name>
    <dbReference type="NCBI Taxonomy" id="414048"/>
    <lineage>
        <taxon>Bacteria</taxon>
        <taxon>Pseudomonadati</taxon>
        <taxon>Bacteroidota</taxon>
        <taxon>Sphingobacteriia</taxon>
        <taxon>Sphingobacteriales</taxon>
        <taxon>Sphingobacteriaceae</taxon>
        <taxon>Pedobacter</taxon>
    </lineage>
</organism>
<feature type="transmembrane region" description="Helical" evidence="6">
    <location>
        <begin position="84"/>
        <end position="103"/>
    </location>
</feature>
<feature type="transmembrane region" description="Helical" evidence="6">
    <location>
        <begin position="270"/>
        <end position="290"/>
    </location>
</feature>
<feature type="transmembrane region" description="Helical" evidence="6">
    <location>
        <begin position="411"/>
        <end position="430"/>
    </location>
</feature>
<dbReference type="OrthoDB" id="9786665at2"/>
<dbReference type="Proteomes" id="UP000199666">
    <property type="component" value="Unassembled WGS sequence"/>
</dbReference>
<dbReference type="InterPro" id="IPR050375">
    <property type="entry name" value="MFS_TsgA-like"/>
</dbReference>
<comment type="subcellular location">
    <subcellularLocation>
        <location evidence="1">Cell inner membrane</location>
        <topology evidence="1">Multi-pass membrane protein</topology>
    </subcellularLocation>
</comment>
<dbReference type="GO" id="GO:0022857">
    <property type="term" value="F:transmembrane transporter activity"/>
    <property type="evidence" value="ECO:0007669"/>
    <property type="project" value="InterPro"/>
</dbReference>
<feature type="transmembrane region" description="Helical" evidence="6">
    <location>
        <begin position="52"/>
        <end position="72"/>
    </location>
</feature>
<dbReference type="AlphaFoldDB" id="A0A1I2XUG0"/>
<feature type="transmembrane region" description="Helical" evidence="6">
    <location>
        <begin position="353"/>
        <end position="371"/>
    </location>
</feature>
<keyword evidence="5 6" id="KW-0472">Membrane</keyword>
<evidence type="ECO:0000313" key="7">
    <source>
        <dbReference type="EMBL" id="SFH17080.1"/>
    </source>
</evidence>
<feature type="transmembrane region" description="Helical" evidence="6">
    <location>
        <begin position="302"/>
        <end position="321"/>
    </location>
</feature>
<name>A0A1I2XUG0_9SPHI</name>
<feature type="transmembrane region" description="Helical" evidence="6">
    <location>
        <begin position="12"/>
        <end position="32"/>
    </location>
</feature>
<feature type="transmembrane region" description="Helical" evidence="6">
    <location>
        <begin position="189"/>
        <end position="207"/>
    </location>
</feature>
<feature type="transmembrane region" description="Helical" evidence="6">
    <location>
        <begin position="147"/>
        <end position="169"/>
    </location>
</feature>
<dbReference type="PANTHER" id="PTHR43702:SF3">
    <property type="entry name" value="PROTEIN TSGA"/>
    <property type="match status" value="1"/>
</dbReference>
<feature type="transmembrane region" description="Helical" evidence="6">
    <location>
        <begin position="327"/>
        <end position="346"/>
    </location>
</feature>
<feature type="transmembrane region" description="Helical" evidence="6">
    <location>
        <begin position="228"/>
        <end position="250"/>
    </location>
</feature>